<comment type="caution">
    <text evidence="2">The sequence shown here is derived from an EMBL/GenBank/DDBJ whole genome shotgun (WGS) entry which is preliminary data.</text>
</comment>
<dbReference type="EMBL" id="JAPQES010000001">
    <property type="protein sequence ID" value="MCY6369548.1"/>
    <property type="molecule type" value="Genomic_DNA"/>
</dbReference>
<keyword evidence="3" id="KW-1185">Reference proteome</keyword>
<feature type="transmembrane region" description="Helical" evidence="1">
    <location>
        <begin position="136"/>
        <end position="154"/>
    </location>
</feature>
<proteinExistence type="predicted"/>
<reference evidence="2" key="1">
    <citation type="submission" date="2022-12" db="EMBL/GenBank/DDBJ databases">
        <authorList>
            <person name="Wang J."/>
        </authorList>
    </citation>
    <scope>NUCLEOTIDE SEQUENCE</scope>
    <source>
        <strain evidence="2">HY-42-06</strain>
    </source>
</reference>
<keyword evidence="1" id="KW-0812">Transmembrane</keyword>
<feature type="transmembrane region" description="Helical" evidence="1">
    <location>
        <begin position="34"/>
        <end position="56"/>
    </location>
</feature>
<evidence type="ECO:0008006" key="4">
    <source>
        <dbReference type="Google" id="ProtNLM"/>
    </source>
</evidence>
<evidence type="ECO:0000256" key="1">
    <source>
        <dbReference type="SAM" id="Phobius"/>
    </source>
</evidence>
<feature type="transmembrane region" description="Helical" evidence="1">
    <location>
        <begin position="166"/>
        <end position="183"/>
    </location>
</feature>
<keyword evidence="1" id="KW-1133">Transmembrane helix</keyword>
<protein>
    <recommendedName>
        <fullName evidence="4">Histidine kinase N-terminal 7TM region domain-containing protein</fullName>
    </recommendedName>
</protein>
<feature type="transmembrane region" description="Helical" evidence="1">
    <location>
        <begin position="95"/>
        <end position="116"/>
    </location>
</feature>
<evidence type="ECO:0000313" key="2">
    <source>
        <dbReference type="EMBL" id="MCY6369548.1"/>
    </source>
</evidence>
<dbReference type="Proteomes" id="UP001079657">
    <property type="component" value="Unassembled WGS sequence"/>
</dbReference>
<name>A0ABT4CKH4_9CLOT</name>
<gene>
    <name evidence="2" type="ORF">OXH55_02655</name>
</gene>
<sequence length="215" mass="25618">MKGYIYFLLLLFMLIVIYEVFKKNNKQSPTKIKILCTILLIGMTLRYLVMILMFLVQNMSYLYLLKPLYFFNFICIPIAAFITLYILIRNDKINFSYIFFISAVLAGIYIFFIYKYPVSLKVDRYNGYFMEIIQASYVYIAYMLVNVFLVILGVKFYKKNIDKKGIILFILSAIFLIIETMLFFIGKWIFVNIVISDILWMLTLNYVLSKLKKIR</sequence>
<feature type="transmembrane region" description="Helical" evidence="1">
    <location>
        <begin position="68"/>
        <end position="88"/>
    </location>
</feature>
<keyword evidence="1" id="KW-0472">Membrane</keyword>
<accession>A0ABT4CKH4</accession>
<feature type="transmembrane region" description="Helical" evidence="1">
    <location>
        <begin position="6"/>
        <end position="22"/>
    </location>
</feature>
<evidence type="ECO:0000313" key="3">
    <source>
        <dbReference type="Proteomes" id="UP001079657"/>
    </source>
</evidence>
<organism evidence="2 3">
    <name type="scientific">Clostridium ganghwense</name>
    <dbReference type="NCBI Taxonomy" id="312089"/>
    <lineage>
        <taxon>Bacteria</taxon>
        <taxon>Bacillati</taxon>
        <taxon>Bacillota</taxon>
        <taxon>Clostridia</taxon>
        <taxon>Eubacteriales</taxon>
        <taxon>Clostridiaceae</taxon>
        <taxon>Clostridium</taxon>
    </lineage>
</organism>
<feature type="transmembrane region" description="Helical" evidence="1">
    <location>
        <begin position="189"/>
        <end position="208"/>
    </location>
</feature>